<dbReference type="EMBL" id="JASBNA010000035">
    <property type="protein sequence ID" value="KAK7682582.1"/>
    <property type="molecule type" value="Genomic_DNA"/>
</dbReference>
<comment type="caution">
    <text evidence="3">The sequence shown here is derived from an EMBL/GenBank/DDBJ whole genome shotgun (WGS) entry which is preliminary data.</text>
</comment>
<name>A0AAW0FR78_9APHY</name>
<evidence type="ECO:0000313" key="4">
    <source>
        <dbReference type="Proteomes" id="UP001385951"/>
    </source>
</evidence>
<feature type="transmembrane region" description="Helical" evidence="2">
    <location>
        <begin position="347"/>
        <end position="369"/>
    </location>
</feature>
<feature type="region of interest" description="Disordered" evidence="1">
    <location>
        <begin position="277"/>
        <end position="304"/>
    </location>
</feature>
<sequence>MYSGKLRHTLPSRSSLVYISKLHTDFTVMESSVLWVPGCSTRGSSDILTLCLSTIIICAWSAFHDDIPRTRPENRRLVPYMRESIIWMVVFLLLPETLPSAALEQLREAYIISRNMKGIHRNHPWTFTHSFYATLGGYAFDYELPDSTYRYHFNIRGFLILVEEKPALLPEISEESIVSRSQRNSLTKIVAVVQVLSFCTTCALRRSEKLSLSILEISTIGYAFCAILAYAMWWKKPCITAEPTLVKITSSDTIFDRLCDIPGSVAPETHVRVSFGTAEGDESSTKSANSTDEERPATSSVHSRNVESSAEWGRNFQIVSWSVISVMHGLIHLFAWHVHFPTYIECVIWRVCTVLAILLGSIAVNFIHILTNNGQTSLRTIKVSEIPKAWLYIIVLLVYALVRLIMIAEIARQFLYLPPDAFQVASWSQYLPRFT</sequence>
<protein>
    <submittedName>
        <fullName evidence="3">Uncharacterized protein</fullName>
    </submittedName>
</protein>
<evidence type="ECO:0000313" key="3">
    <source>
        <dbReference type="EMBL" id="KAK7682582.1"/>
    </source>
</evidence>
<dbReference type="PANTHER" id="PTHR35043:SF7">
    <property type="entry name" value="TRANSCRIPTION FACTOR DOMAIN-CONTAINING PROTEIN"/>
    <property type="match status" value="1"/>
</dbReference>
<feature type="transmembrane region" description="Helical" evidence="2">
    <location>
        <begin position="318"/>
        <end position="335"/>
    </location>
</feature>
<keyword evidence="2" id="KW-1133">Transmembrane helix</keyword>
<evidence type="ECO:0000256" key="2">
    <source>
        <dbReference type="SAM" id="Phobius"/>
    </source>
</evidence>
<evidence type="ECO:0000256" key="1">
    <source>
        <dbReference type="SAM" id="MobiDB-lite"/>
    </source>
</evidence>
<keyword evidence="2" id="KW-0472">Membrane</keyword>
<proteinExistence type="predicted"/>
<dbReference type="Proteomes" id="UP001385951">
    <property type="component" value="Unassembled WGS sequence"/>
</dbReference>
<reference evidence="3 4" key="1">
    <citation type="submission" date="2022-09" db="EMBL/GenBank/DDBJ databases">
        <authorList>
            <person name="Palmer J.M."/>
        </authorList>
    </citation>
    <scope>NUCLEOTIDE SEQUENCE [LARGE SCALE GENOMIC DNA]</scope>
    <source>
        <strain evidence="3 4">DSM 7382</strain>
    </source>
</reference>
<feature type="transmembrane region" description="Helical" evidence="2">
    <location>
        <begin position="389"/>
        <end position="408"/>
    </location>
</feature>
<gene>
    <name evidence="3" type="ORF">QCA50_014382</name>
</gene>
<dbReference type="AlphaFoldDB" id="A0AAW0FR78"/>
<dbReference type="PANTHER" id="PTHR35043">
    <property type="entry name" value="TRANSCRIPTION FACTOR DOMAIN-CONTAINING PROTEIN"/>
    <property type="match status" value="1"/>
</dbReference>
<feature type="transmembrane region" description="Helical" evidence="2">
    <location>
        <begin position="214"/>
        <end position="233"/>
    </location>
</feature>
<accession>A0AAW0FR78</accession>
<keyword evidence="4" id="KW-1185">Reference proteome</keyword>
<keyword evidence="2" id="KW-0812">Transmembrane</keyword>
<organism evidence="3 4">
    <name type="scientific">Cerrena zonata</name>
    <dbReference type="NCBI Taxonomy" id="2478898"/>
    <lineage>
        <taxon>Eukaryota</taxon>
        <taxon>Fungi</taxon>
        <taxon>Dikarya</taxon>
        <taxon>Basidiomycota</taxon>
        <taxon>Agaricomycotina</taxon>
        <taxon>Agaricomycetes</taxon>
        <taxon>Polyporales</taxon>
        <taxon>Cerrenaceae</taxon>
        <taxon>Cerrena</taxon>
    </lineage>
</organism>